<accession>A0A2W4XPM3</accession>
<dbReference type="AlphaFoldDB" id="A0A2W4XPM3"/>
<evidence type="ECO:0000256" key="3">
    <source>
        <dbReference type="ARBA" id="ARBA00022989"/>
    </source>
</evidence>
<dbReference type="InterPro" id="IPR006260">
    <property type="entry name" value="TonB/TolA_C"/>
</dbReference>
<evidence type="ECO:0000256" key="1">
    <source>
        <dbReference type="ARBA" id="ARBA00004167"/>
    </source>
</evidence>
<evidence type="ECO:0000313" key="7">
    <source>
        <dbReference type="EMBL" id="PZO37541.1"/>
    </source>
</evidence>
<dbReference type="NCBIfam" id="TIGR01352">
    <property type="entry name" value="tonB_Cterm"/>
    <property type="match status" value="1"/>
</dbReference>
<dbReference type="PROSITE" id="PS52015">
    <property type="entry name" value="TONB_CTD"/>
    <property type="match status" value="1"/>
</dbReference>
<feature type="compositionally biased region" description="Polar residues" evidence="5">
    <location>
        <begin position="121"/>
        <end position="131"/>
    </location>
</feature>
<evidence type="ECO:0000256" key="4">
    <source>
        <dbReference type="ARBA" id="ARBA00023136"/>
    </source>
</evidence>
<dbReference type="GO" id="GO:0016020">
    <property type="term" value="C:membrane"/>
    <property type="evidence" value="ECO:0007669"/>
    <property type="project" value="UniProtKB-SubCell"/>
</dbReference>
<feature type="compositionally biased region" description="Polar residues" evidence="5">
    <location>
        <begin position="331"/>
        <end position="354"/>
    </location>
</feature>
<evidence type="ECO:0000313" key="8">
    <source>
        <dbReference type="Proteomes" id="UP000249467"/>
    </source>
</evidence>
<feature type="compositionally biased region" description="Basic and acidic residues" evidence="5">
    <location>
        <begin position="294"/>
        <end position="303"/>
    </location>
</feature>
<protein>
    <recommendedName>
        <fullName evidence="6">TonB C-terminal domain-containing protein</fullName>
    </recommendedName>
</protein>
<proteinExistence type="predicted"/>
<keyword evidence="3" id="KW-1133">Transmembrane helix</keyword>
<gene>
    <name evidence="7" type="ORF">DCF19_18750</name>
</gene>
<feature type="compositionally biased region" description="Pro residues" evidence="5">
    <location>
        <begin position="386"/>
        <end position="397"/>
    </location>
</feature>
<feature type="domain" description="TonB C-terminal" evidence="6">
    <location>
        <begin position="198"/>
        <end position="293"/>
    </location>
</feature>
<dbReference type="Pfam" id="PF03544">
    <property type="entry name" value="TonB_C"/>
    <property type="match status" value="1"/>
</dbReference>
<feature type="region of interest" description="Disordered" evidence="5">
    <location>
        <begin position="108"/>
        <end position="133"/>
    </location>
</feature>
<dbReference type="Gene3D" id="3.30.1150.10">
    <property type="match status" value="1"/>
</dbReference>
<organism evidence="7 8">
    <name type="scientific">Pseudanabaena frigida</name>
    <dbReference type="NCBI Taxonomy" id="945775"/>
    <lineage>
        <taxon>Bacteria</taxon>
        <taxon>Bacillati</taxon>
        <taxon>Cyanobacteriota</taxon>
        <taxon>Cyanophyceae</taxon>
        <taxon>Pseudanabaenales</taxon>
        <taxon>Pseudanabaenaceae</taxon>
        <taxon>Pseudanabaena</taxon>
    </lineage>
</organism>
<reference evidence="7 8" key="1">
    <citation type="submission" date="2018-04" db="EMBL/GenBank/DDBJ databases">
        <authorList>
            <person name="Go L.Y."/>
            <person name="Mitchell J.A."/>
        </authorList>
    </citation>
    <scope>NUCLEOTIDE SEQUENCE [LARGE SCALE GENOMIC DNA]</scope>
    <source>
        <strain evidence="7">ULC066bin1</strain>
    </source>
</reference>
<comment type="subcellular location">
    <subcellularLocation>
        <location evidence="1">Membrane</location>
        <topology evidence="1">Single-pass membrane protein</topology>
    </subcellularLocation>
</comment>
<dbReference type="GO" id="GO:0055085">
    <property type="term" value="P:transmembrane transport"/>
    <property type="evidence" value="ECO:0007669"/>
    <property type="project" value="InterPro"/>
</dbReference>
<name>A0A2W4XPM3_9CYAN</name>
<reference evidence="7 8" key="2">
    <citation type="submission" date="2018-06" db="EMBL/GenBank/DDBJ databases">
        <title>Metagenomic assembly of (sub)arctic Cyanobacteria and their associated microbiome from non-axenic cultures.</title>
        <authorList>
            <person name="Baurain D."/>
        </authorList>
    </citation>
    <scope>NUCLEOTIDE SEQUENCE [LARGE SCALE GENOMIC DNA]</scope>
    <source>
        <strain evidence="7">ULC066bin1</strain>
    </source>
</reference>
<sequence>MKTISELVDIQSKKESQALASLLFFGFIGSTCVHAAVMITPIPNLWTTVSKESDDLMEVVVDTTKTTEEKIAEIAKESEPVTKIEANHPVDVAPLAIALAPEMTVPLQEGKDSPAPDQFKPLTTTGTSDTKMQMGGGSIIAKDGNGSGFGKAKIPTGFVLGGKINGIPNGKKDGVIGGVVNGNPNGKGTQTSTLPPAVTTPNETKPLKLECLSCPKPQYRGKEGTPRVTYDIAPDGRVTNVRLRQSSGDEQTDRETIEAMSKWQFNPQTLPEGGRTDVKVRVTFEEQGSQFQRQNEERRREAEQLAEQQRAVQERQQLEAARSQPAPTAITPVNTPTPERSSSVVNTPANTAEPITTPVINPNPASPPPVSQPAEPVPVITRPEPKLAPPPPSLSGK</sequence>
<evidence type="ECO:0000256" key="2">
    <source>
        <dbReference type="ARBA" id="ARBA00022692"/>
    </source>
</evidence>
<dbReference type="InterPro" id="IPR037682">
    <property type="entry name" value="TonB_C"/>
</dbReference>
<comment type="caution">
    <text evidence="7">The sequence shown here is derived from an EMBL/GenBank/DDBJ whole genome shotgun (WGS) entry which is preliminary data.</text>
</comment>
<evidence type="ECO:0000259" key="6">
    <source>
        <dbReference type="PROSITE" id="PS52015"/>
    </source>
</evidence>
<keyword evidence="4" id="KW-0472">Membrane</keyword>
<feature type="region of interest" description="Disordered" evidence="5">
    <location>
        <begin position="286"/>
        <end position="397"/>
    </location>
</feature>
<evidence type="ECO:0000256" key="5">
    <source>
        <dbReference type="SAM" id="MobiDB-lite"/>
    </source>
</evidence>
<dbReference type="Proteomes" id="UP000249467">
    <property type="component" value="Unassembled WGS sequence"/>
</dbReference>
<dbReference type="SUPFAM" id="SSF74653">
    <property type="entry name" value="TolA/TonB C-terminal domain"/>
    <property type="match status" value="1"/>
</dbReference>
<dbReference type="EMBL" id="QBML01000030">
    <property type="protein sequence ID" value="PZO37541.1"/>
    <property type="molecule type" value="Genomic_DNA"/>
</dbReference>
<keyword evidence="2" id="KW-0812">Transmembrane</keyword>